<dbReference type="Proteomes" id="UP001157006">
    <property type="component" value="Chromosome 2"/>
</dbReference>
<dbReference type="AlphaFoldDB" id="A0AAV0ZVE8"/>
<dbReference type="EMBL" id="OX451737">
    <property type="protein sequence ID" value="CAI8601203.1"/>
    <property type="molecule type" value="Genomic_DNA"/>
</dbReference>
<gene>
    <name evidence="1" type="ORF">VFH_II260920</name>
</gene>
<sequence>MLTHMHVFVTARRGHITFGGLITSIARTIGPEHKLATLVPLPSCFIDIDMARSMNLVKQHPVGKFDLMINNKVFPNTTLPDPNRIDVRHQNNFFYINDPMPSPVPVHIPENVAAGEDTDDEYE</sequence>
<proteinExistence type="predicted"/>
<name>A0AAV0ZVE8_VICFA</name>
<protein>
    <submittedName>
        <fullName evidence="1">Uncharacterized protein</fullName>
    </submittedName>
</protein>
<organism evidence="1 2">
    <name type="scientific">Vicia faba</name>
    <name type="common">Broad bean</name>
    <name type="synonym">Faba vulgaris</name>
    <dbReference type="NCBI Taxonomy" id="3906"/>
    <lineage>
        <taxon>Eukaryota</taxon>
        <taxon>Viridiplantae</taxon>
        <taxon>Streptophyta</taxon>
        <taxon>Embryophyta</taxon>
        <taxon>Tracheophyta</taxon>
        <taxon>Spermatophyta</taxon>
        <taxon>Magnoliopsida</taxon>
        <taxon>eudicotyledons</taxon>
        <taxon>Gunneridae</taxon>
        <taxon>Pentapetalae</taxon>
        <taxon>rosids</taxon>
        <taxon>fabids</taxon>
        <taxon>Fabales</taxon>
        <taxon>Fabaceae</taxon>
        <taxon>Papilionoideae</taxon>
        <taxon>50 kb inversion clade</taxon>
        <taxon>NPAAA clade</taxon>
        <taxon>Hologalegina</taxon>
        <taxon>IRL clade</taxon>
        <taxon>Fabeae</taxon>
        <taxon>Vicia</taxon>
    </lineage>
</organism>
<evidence type="ECO:0000313" key="1">
    <source>
        <dbReference type="EMBL" id="CAI8601203.1"/>
    </source>
</evidence>
<evidence type="ECO:0000313" key="2">
    <source>
        <dbReference type="Proteomes" id="UP001157006"/>
    </source>
</evidence>
<reference evidence="1 2" key="1">
    <citation type="submission" date="2023-01" db="EMBL/GenBank/DDBJ databases">
        <authorList>
            <person name="Kreplak J."/>
        </authorList>
    </citation>
    <scope>NUCLEOTIDE SEQUENCE [LARGE SCALE GENOMIC DNA]</scope>
</reference>
<keyword evidence="2" id="KW-1185">Reference proteome</keyword>
<accession>A0AAV0ZVE8</accession>